<dbReference type="InterPro" id="IPR038508">
    <property type="entry name" value="ArfGAP_dom_sf"/>
</dbReference>
<dbReference type="PROSITE" id="PS50115">
    <property type="entry name" value="ARFGAP"/>
    <property type="match status" value="1"/>
</dbReference>
<accession>A0A7J7KVH4</accession>
<dbReference type="InterPro" id="IPR044519">
    <property type="entry name" value="ARF_GAP_AGD6/7"/>
</dbReference>
<dbReference type="GO" id="GO:0016192">
    <property type="term" value="P:vesicle-mediated transport"/>
    <property type="evidence" value="ECO:0007669"/>
    <property type="project" value="InterPro"/>
</dbReference>
<proteinExistence type="predicted"/>
<evidence type="ECO:0000256" key="4">
    <source>
        <dbReference type="ARBA" id="ARBA00022833"/>
    </source>
</evidence>
<dbReference type="Pfam" id="PF01412">
    <property type="entry name" value="ArfGap"/>
    <property type="match status" value="1"/>
</dbReference>
<comment type="caution">
    <text evidence="8">The sequence shown here is derived from an EMBL/GenBank/DDBJ whole genome shotgun (WGS) entry which is preliminary data.</text>
</comment>
<evidence type="ECO:0000256" key="3">
    <source>
        <dbReference type="ARBA" id="ARBA00022771"/>
    </source>
</evidence>
<dbReference type="FunFam" id="1.10.220.150:FF:000014">
    <property type="entry name" value="ADP-ribosylation factor GTPase-activating protein"/>
    <property type="match status" value="1"/>
</dbReference>
<evidence type="ECO:0000256" key="2">
    <source>
        <dbReference type="ARBA" id="ARBA00022723"/>
    </source>
</evidence>
<dbReference type="SMART" id="SM00105">
    <property type="entry name" value="ArfGap"/>
    <property type="match status" value="1"/>
</dbReference>
<keyword evidence="2" id="KW-0479">Metal-binding</keyword>
<dbReference type="AlphaFoldDB" id="A0A7J7KVH4"/>
<dbReference type="GO" id="GO:0008270">
    <property type="term" value="F:zinc ion binding"/>
    <property type="evidence" value="ECO:0007669"/>
    <property type="project" value="UniProtKB-KW"/>
</dbReference>
<feature type="region of interest" description="Disordered" evidence="6">
    <location>
        <begin position="137"/>
        <end position="178"/>
    </location>
</feature>
<feature type="compositionally biased region" description="Low complexity" evidence="6">
    <location>
        <begin position="157"/>
        <end position="168"/>
    </location>
</feature>
<feature type="domain" description="Arf-GAP" evidence="7">
    <location>
        <begin position="7"/>
        <end position="125"/>
    </location>
</feature>
<dbReference type="PANTHER" id="PTHR47021:SF7">
    <property type="entry name" value="ADP-RIBOSYLATION FACTOR GTPASE-ACTIVATING PROTEIN AGD6-RELATED"/>
    <property type="match status" value="1"/>
</dbReference>
<dbReference type="CDD" id="cd08830">
    <property type="entry name" value="ArfGap_ArfGap1"/>
    <property type="match status" value="1"/>
</dbReference>
<evidence type="ECO:0000256" key="6">
    <source>
        <dbReference type="SAM" id="MobiDB-lite"/>
    </source>
</evidence>
<feature type="region of interest" description="Disordered" evidence="6">
    <location>
        <begin position="394"/>
        <end position="415"/>
    </location>
</feature>
<gene>
    <name evidence="8" type="ORF">GIB67_005757</name>
</gene>
<dbReference type="Gene3D" id="1.10.220.150">
    <property type="entry name" value="Arf GTPase activating protein"/>
    <property type="match status" value="1"/>
</dbReference>
<evidence type="ECO:0000313" key="8">
    <source>
        <dbReference type="EMBL" id="KAF6134365.1"/>
    </source>
</evidence>
<evidence type="ECO:0000313" key="9">
    <source>
        <dbReference type="Proteomes" id="UP000541444"/>
    </source>
</evidence>
<feature type="compositionally biased region" description="Polar residues" evidence="6">
    <location>
        <begin position="169"/>
        <end position="178"/>
    </location>
</feature>
<dbReference type="SUPFAM" id="SSF57863">
    <property type="entry name" value="ArfGap/RecO-like zinc finger"/>
    <property type="match status" value="1"/>
</dbReference>
<keyword evidence="9" id="KW-1185">Reference proteome</keyword>
<name>A0A7J7KVH4_9MAGN</name>
<keyword evidence="4" id="KW-0862">Zinc</keyword>
<dbReference type="InterPro" id="IPR001164">
    <property type="entry name" value="ArfGAP_dom"/>
</dbReference>
<reference evidence="8 9" key="1">
    <citation type="journal article" date="2020" name="IScience">
        <title>Genome Sequencing of the Endangered Kingdonia uniflora (Circaeasteraceae, Ranunculales) Reveals Potential Mechanisms of Evolutionary Specialization.</title>
        <authorList>
            <person name="Sun Y."/>
            <person name="Deng T."/>
            <person name="Zhang A."/>
            <person name="Moore M.J."/>
            <person name="Landis J.B."/>
            <person name="Lin N."/>
            <person name="Zhang H."/>
            <person name="Zhang X."/>
            <person name="Huang J."/>
            <person name="Zhang X."/>
            <person name="Sun H."/>
            <person name="Wang H."/>
        </authorList>
    </citation>
    <scope>NUCLEOTIDE SEQUENCE [LARGE SCALE GENOMIC DNA]</scope>
    <source>
        <strain evidence="8">TB1705</strain>
        <tissue evidence="8">Leaf</tissue>
    </source>
</reference>
<dbReference type="InterPro" id="IPR037278">
    <property type="entry name" value="ARFGAP/RecO"/>
</dbReference>
<dbReference type="PRINTS" id="PR00405">
    <property type="entry name" value="REVINTRACTNG"/>
</dbReference>
<keyword evidence="3 5" id="KW-0863">Zinc-finger</keyword>
<keyword evidence="1" id="KW-0343">GTPase activation</keyword>
<sequence length="415" mass="45269">MSSTIASRRVRALQSLPTNKTCVDCSQKNPQWASVSYGIFMCLDCSGKHRGLGVHLSFVRSVTMDTWSEPYLKKMESNPGGNQALNDFLAARSVPKEANISVKYNTNAAALFREKVQSLAENRPWNEPHVVVEFVVGSKPPKPQSNNSEWQWDGWDDNSGNSNNNSGNIRRNQSVGNFRTNEEANGVSRCWSSEDLHGKVRASATNKEGYFSKKVAQNEMKPVGVPPSQGGKYVGFGSTGARQISRGSSQGDVIFETVSAVSQGFGRLSMVASCVVQSATKAVQAGTQELTSKVRDGVSDEKMNETANMVSAKTTEIGQKTWGIMKDVMSIASQKVEEFTRDEVDWKVESQRPPGLNGTVNGNIEHNYVGKSDDKSFKGWDDWGVDSPVSASMIGKGGGEVTKKSQGDEVWVGWD</sequence>
<organism evidence="8 9">
    <name type="scientific">Kingdonia uniflora</name>
    <dbReference type="NCBI Taxonomy" id="39325"/>
    <lineage>
        <taxon>Eukaryota</taxon>
        <taxon>Viridiplantae</taxon>
        <taxon>Streptophyta</taxon>
        <taxon>Embryophyta</taxon>
        <taxon>Tracheophyta</taxon>
        <taxon>Spermatophyta</taxon>
        <taxon>Magnoliopsida</taxon>
        <taxon>Ranunculales</taxon>
        <taxon>Circaeasteraceae</taxon>
        <taxon>Kingdonia</taxon>
    </lineage>
</organism>
<dbReference type="OrthoDB" id="983479at2759"/>
<evidence type="ECO:0000256" key="1">
    <source>
        <dbReference type="ARBA" id="ARBA00022468"/>
    </source>
</evidence>
<evidence type="ECO:0000259" key="7">
    <source>
        <dbReference type="PROSITE" id="PS50115"/>
    </source>
</evidence>
<dbReference type="GO" id="GO:0005096">
    <property type="term" value="F:GTPase activator activity"/>
    <property type="evidence" value="ECO:0007669"/>
    <property type="project" value="UniProtKB-KW"/>
</dbReference>
<dbReference type="EMBL" id="JACGCM010002866">
    <property type="protein sequence ID" value="KAF6134365.1"/>
    <property type="molecule type" value="Genomic_DNA"/>
</dbReference>
<dbReference type="PANTHER" id="PTHR47021">
    <property type="entry name" value="ADP-RIBOSYLATION FACTOR GTPASE-ACTIVATING PROTEIN AGD6-RELATED"/>
    <property type="match status" value="1"/>
</dbReference>
<dbReference type="Proteomes" id="UP000541444">
    <property type="component" value="Unassembled WGS sequence"/>
</dbReference>
<protein>
    <recommendedName>
        <fullName evidence="7">Arf-GAP domain-containing protein</fullName>
    </recommendedName>
</protein>
<evidence type="ECO:0000256" key="5">
    <source>
        <dbReference type="PROSITE-ProRule" id="PRU00288"/>
    </source>
</evidence>